<dbReference type="RefSeq" id="WP_093211716.1">
    <property type="nucleotide sequence ID" value="NZ_FNFL01000001.1"/>
</dbReference>
<dbReference type="CDD" id="cd03230">
    <property type="entry name" value="ABC_DR_subfamily_A"/>
    <property type="match status" value="1"/>
</dbReference>
<proteinExistence type="inferred from homology"/>
<evidence type="ECO:0000313" key="6">
    <source>
        <dbReference type="EMBL" id="SDJ83528.1"/>
    </source>
</evidence>
<dbReference type="PANTHER" id="PTHR42711:SF5">
    <property type="entry name" value="ABC TRANSPORTER ATP-BINDING PROTEIN NATA"/>
    <property type="match status" value="1"/>
</dbReference>
<dbReference type="PROSITE" id="PS00211">
    <property type="entry name" value="ABC_TRANSPORTER_1"/>
    <property type="match status" value="1"/>
</dbReference>
<dbReference type="Pfam" id="PF13732">
    <property type="entry name" value="DrrA1-3_C"/>
    <property type="match status" value="1"/>
</dbReference>
<dbReference type="InterPro" id="IPR050763">
    <property type="entry name" value="ABC_transporter_ATP-binding"/>
</dbReference>
<dbReference type="EMBL" id="FNFL01000001">
    <property type="protein sequence ID" value="SDJ83528.1"/>
    <property type="molecule type" value="Genomic_DNA"/>
</dbReference>
<sequence>MTILQTGNLTKKFGKFTALDGVDIEVNKGEVYGFIGPNGAGKSTTIRILLGMLKATAGNATIFGLDAWKDAVDIHKRVAYVPGDVNLWPNLTGGEVIDLFLKFRGAKGKGRREELISRFALDPSKKCGTYSKGNRQKIALIAAFSSEADLYILDEPTSGLDPLMERVFQECVMEAKNQGKSVLLSSHILSEVERLCDRVGIIREGKMIETGTLSELRHLTRTNLQVETKEAMTDLSGVKGVHAIKQKGQTLSFQVDTEEMDAVMKHISRYGIVRLESAPPTLEDLFMRHYEGTGKPNRGAGGEA</sequence>
<dbReference type="AlphaFoldDB" id="A0A1G8WYQ2"/>
<evidence type="ECO:0000256" key="1">
    <source>
        <dbReference type="ARBA" id="ARBA00005417"/>
    </source>
</evidence>
<name>A0A1G8WYQ2_9BACI</name>
<dbReference type="InterPro" id="IPR027417">
    <property type="entry name" value="P-loop_NTPase"/>
</dbReference>
<keyword evidence="2" id="KW-0813">Transport</keyword>
<dbReference type="SUPFAM" id="SSF52540">
    <property type="entry name" value="P-loop containing nucleoside triphosphate hydrolases"/>
    <property type="match status" value="1"/>
</dbReference>
<keyword evidence="3" id="KW-0547">Nucleotide-binding</keyword>
<dbReference type="PROSITE" id="PS50893">
    <property type="entry name" value="ABC_TRANSPORTER_2"/>
    <property type="match status" value="1"/>
</dbReference>
<evidence type="ECO:0000259" key="5">
    <source>
        <dbReference type="PROSITE" id="PS50893"/>
    </source>
</evidence>
<dbReference type="InterPro" id="IPR025302">
    <property type="entry name" value="DrrA1/2-like_C"/>
</dbReference>
<organism evidence="6 7">
    <name type="scientific">Sediminibacillus albus</name>
    <dbReference type="NCBI Taxonomy" id="407036"/>
    <lineage>
        <taxon>Bacteria</taxon>
        <taxon>Bacillati</taxon>
        <taxon>Bacillota</taxon>
        <taxon>Bacilli</taxon>
        <taxon>Bacillales</taxon>
        <taxon>Bacillaceae</taxon>
        <taxon>Sediminibacillus</taxon>
    </lineage>
</organism>
<comment type="similarity">
    <text evidence="1">Belongs to the ABC transporter superfamily.</text>
</comment>
<dbReference type="OrthoDB" id="9804819at2"/>
<dbReference type="PANTHER" id="PTHR42711">
    <property type="entry name" value="ABC TRANSPORTER ATP-BINDING PROTEIN"/>
    <property type="match status" value="1"/>
</dbReference>
<accession>A0A1G8WYQ2</accession>
<dbReference type="InterPro" id="IPR003593">
    <property type="entry name" value="AAA+_ATPase"/>
</dbReference>
<dbReference type="Gene3D" id="3.40.50.300">
    <property type="entry name" value="P-loop containing nucleotide triphosphate hydrolases"/>
    <property type="match status" value="1"/>
</dbReference>
<dbReference type="STRING" id="407036.SAMN05216243_1070"/>
<dbReference type="Proteomes" id="UP000198694">
    <property type="component" value="Unassembled WGS sequence"/>
</dbReference>
<dbReference type="Pfam" id="PF00005">
    <property type="entry name" value="ABC_tran"/>
    <property type="match status" value="1"/>
</dbReference>
<keyword evidence="4 6" id="KW-0067">ATP-binding</keyword>
<dbReference type="GO" id="GO:0005524">
    <property type="term" value="F:ATP binding"/>
    <property type="evidence" value="ECO:0007669"/>
    <property type="project" value="UniProtKB-KW"/>
</dbReference>
<evidence type="ECO:0000313" key="7">
    <source>
        <dbReference type="Proteomes" id="UP000198694"/>
    </source>
</evidence>
<dbReference type="InterPro" id="IPR003439">
    <property type="entry name" value="ABC_transporter-like_ATP-bd"/>
</dbReference>
<dbReference type="GO" id="GO:0016887">
    <property type="term" value="F:ATP hydrolysis activity"/>
    <property type="evidence" value="ECO:0007669"/>
    <property type="project" value="InterPro"/>
</dbReference>
<keyword evidence="7" id="KW-1185">Reference proteome</keyword>
<evidence type="ECO:0000256" key="2">
    <source>
        <dbReference type="ARBA" id="ARBA00022448"/>
    </source>
</evidence>
<dbReference type="InterPro" id="IPR017871">
    <property type="entry name" value="ABC_transporter-like_CS"/>
</dbReference>
<reference evidence="6 7" key="1">
    <citation type="submission" date="2016-10" db="EMBL/GenBank/DDBJ databases">
        <authorList>
            <person name="de Groot N.N."/>
        </authorList>
    </citation>
    <scope>NUCLEOTIDE SEQUENCE [LARGE SCALE GENOMIC DNA]</scope>
    <source>
        <strain evidence="6 7">CGMCC 1.6502</strain>
    </source>
</reference>
<feature type="domain" description="ABC transporter" evidence="5">
    <location>
        <begin position="4"/>
        <end position="229"/>
    </location>
</feature>
<dbReference type="SMART" id="SM00382">
    <property type="entry name" value="AAA"/>
    <property type="match status" value="1"/>
</dbReference>
<evidence type="ECO:0000256" key="4">
    <source>
        <dbReference type="ARBA" id="ARBA00022840"/>
    </source>
</evidence>
<evidence type="ECO:0000256" key="3">
    <source>
        <dbReference type="ARBA" id="ARBA00022741"/>
    </source>
</evidence>
<gene>
    <name evidence="6" type="ORF">SAMN05216243_1070</name>
</gene>
<protein>
    <submittedName>
        <fullName evidence="6">ABC-2 type transport system ATP-binding protein</fullName>
    </submittedName>
</protein>